<evidence type="ECO:0000313" key="1">
    <source>
        <dbReference type="EMBL" id="GAA5528792.1"/>
    </source>
</evidence>
<organism evidence="1 2">
    <name type="scientific">Herpetosiphon gulosus</name>
    <dbReference type="NCBI Taxonomy" id="1973496"/>
    <lineage>
        <taxon>Bacteria</taxon>
        <taxon>Bacillati</taxon>
        <taxon>Chloroflexota</taxon>
        <taxon>Chloroflexia</taxon>
        <taxon>Herpetosiphonales</taxon>
        <taxon>Herpetosiphonaceae</taxon>
        <taxon>Herpetosiphon</taxon>
    </lineage>
</organism>
<dbReference type="RefSeq" id="WP_345722407.1">
    <property type="nucleotide sequence ID" value="NZ_BAABRU010000008.1"/>
</dbReference>
<keyword evidence="2" id="KW-1185">Reference proteome</keyword>
<sequence>MTTKRITYLILTLLIFGATANIGFAADSAIRYPIADFETGVDPRWSQSSPAPLAITSPSFAWTPNQPDNINYWDVTSDRDDQNEYADQILNTTSLDLSRYDRITLTFYTNIYNGSQVTSEKGKIQVIIHDTSYGDVVIGTLVNGTAQHDIHRMSLSGLPAAAKDQIDQIRFRIYEDYFGAVAANGQTQPSTRMQRTHLYTIGAEIGSNVPHMTLADFEKGVDPRGVLYANGLTTQGPHYAWAPAQTDNINFWDVISDNDGQNDFADYHLVLVPQNWQPYTQLRIKFYTTCTTSCDGKITPIIHDTDGGYTILGTFSASQRDAQNWITIPLTGVANRDQIDDLTLRVHESYFGGTNINGAYQRTHVYDIELVNTGIYSHLSISGDQSESNAFSRPSNYDYAPSIMKDGNIYKMWWCTSEVTVVPGDTDTVWDVIRYAESTDGTNWTINSNIVLQVMINSPETNGAKKGHACDPSVVKVNGTYYMYYDAAGPTQEQCDKTAIQNLCPAGYIQYNQIYLATSTNGVNWTKRVNPTTGKPQPVIANTYSPPTLYGIGQPTALYLNGRFYLYYTDSANWMSTRLKISHNGIFDDSDVGYQVYSDMDLVPTYHKDYGTFIAMSAHDLKVTPETQNKNPLYVLQSRNGVRWTNDYQTPSEMINVNPNQGTNVIHNPGILTDPHGLASGNTLQVYYGGGPDLLPAWEIMRTNVNLTPSP</sequence>
<dbReference type="Proteomes" id="UP001428290">
    <property type="component" value="Unassembled WGS sequence"/>
</dbReference>
<dbReference type="EMBL" id="BAABRU010000008">
    <property type="protein sequence ID" value="GAA5528792.1"/>
    <property type="molecule type" value="Genomic_DNA"/>
</dbReference>
<protein>
    <recommendedName>
        <fullName evidence="3">DUF2341 domain-containing protein</fullName>
    </recommendedName>
</protein>
<evidence type="ECO:0000313" key="2">
    <source>
        <dbReference type="Proteomes" id="UP001428290"/>
    </source>
</evidence>
<name>A0ABP9X024_9CHLR</name>
<dbReference type="Gene3D" id="2.115.10.20">
    <property type="entry name" value="Glycosyl hydrolase domain, family 43"/>
    <property type="match status" value="2"/>
</dbReference>
<dbReference type="InterPro" id="IPR023296">
    <property type="entry name" value="Glyco_hydro_beta-prop_sf"/>
</dbReference>
<accession>A0ABP9X024</accession>
<gene>
    <name evidence="1" type="ORF">Hgul01_02594</name>
</gene>
<dbReference type="SUPFAM" id="SSF75005">
    <property type="entry name" value="Arabinanase/levansucrase/invertase"/>
    <property type="match status" value="1"/>
</dbReference>
<comment type="caution">
    <text evidence="1">The sequence shown here is derived from an EMBL/GenBank/DDBJ whole genome shotgun (WGS) entry which is preliminary data.</text>
</comment>
<proteinExistence type="predicted"/>
<reference evidence="1 2" key="1">
    <citation type="submission" date="2024-02" db="EMBL/GenBank/DDBJ databases">
        <title>Herpetosiphon gulosus NBRC 112829.</title>
        <authorList>
            <person name="Ichikawa N."/>
            <person name="Katano-Makiyama Y."/>
            <person name="Hidaka K."/>
        </authorList>
    </citation>
    <scope>NUCLEOTIDE SEQUENCE [LARGE SCALE GENOMIC DNA]</scope>
    <source>
        <strain evidence="1 2">NBRC 112829</strain>
    </source>
</reference>
<evidence type="ECO:0008006" key="3">
    <source>
        <dbReference type="Google" id="ProtNLM"/>
    </source>
</evidence>